<dbReference type="Proteomes" id="UP001206925">
    <property type="component" value="Unassembled WGS sequence"/>
</dbReference>
<organism evidence="1 2">
    <name type="scientific">Ambrosia artemisiifolia</name>
    <name type="common">Common ragweed</name>
    <dbReference type="NCBI Taxonomy" id="4212"/>
    <lineage>
        <taxon>Eukaryota</taxon>
        <taxon>Viridiplantae</taxon>
        <taxon>Streptophyta</taxon>
        <taxon>Embryophyta</taxon>
        <taxon>Tracheophyta</taxon>
        <taxon>Spermatophyta</taxon>
        <taxon>Magnoliopsida</taxon>
        <taxon>eudicotyledons</taxon>
        <taxon>Gunneridae</taxon>
        <taxon>Pentapetalae</taxon>
        <taxon>asterids</taxon>
        <taxon>campanulids</taxon>
        <taxon>Asterales</taxon>
        <taxon>Asteraceae</taxon>
        <taxon>Asteroideae</taxon>
        <taxon>Heliantheae alliance</taxon>
        <taxon>Heliantheae</taxon>
        <taxon>Ambrosia</taxon>
    </lineage>
</organism>
<evidence type="ECO:0000313" key="1">
    <source>
        <dbReference type="EMBL" id="KAI7731986.1"/>
    </source>
</evidence>
<proteinExistence type="predicted"/>
<reference evidence="1" key="1">
    <citation type="submission" date="2022-06" db="EMBL/GenBank/DDBJ databases">
        <title>Uncovering the hologenomic basis of an extraordinary plant invasion.</title>
        <authorList>
            <person name="Bieker V.C."/>
            <person name="Martin M.D."/>
            <person name="Gilbert T."/>
            <person name="Hodgins K."/>
            <person name="Battlay P."/>
            <person name="Petersen B."/>
            <person name="Wilson J."/>
        </authorList>
    </citation>
    <scope>NUCLEOTIDE SEQUENCE</scope>
    <source>
        <strain evidence="1">AA19_3_7</strain>
        <tissue evidence="1">Leaf</tissue>
    </source>
</reference>
<feature type="non-terminal residue" evidence="1">
    <location>
        <position position="99"/>
    </location>
</feature>
<dbReference type="EMBL" id="JAMZMK010010348">
    <property type="protein sequence ID" value="KAI7731986.1"/>
    <property type="molecule type" value="Genomic_DNA"/>
</dbReference>
<accession>A0AAD5BYF8</accession>
<evidence type="ECO:0000313" key="2">
    <source>
        <dbReference type="Proteomes" id="UP001206925"/>
    </source>
</evidence>
<name>A0AAD5BYF8_AMBAR</name>
<dbReference type="AlphaFoldDB" id="A0AAD5BYF8"/>
<comment type="caution">
    <text evidence="1">The sequence shown here is derived from an EMBL/GenBank/DDBJ whole genome shotgun (WGS) entry which is preliminary data.</text>
</comment>
<keyword evidence="2" id="KW-1185">Reference proteome</keyword>
<sequence>IRNSKTLIINHRLGFLRLSYLNPFICLIVICSDDYNQWLKKIDSLNRKNTQTGMRRRVPLASERDLHYVHDSSFSVSNLHNEGWGRHGGTYNIIARKHI</sequence>
<gene>
    <name evidence="1" type="ORF">M8C21_017019</name>
</gene>
<protein>
    <submittedName>
        <fullName evidence="1">Uncharacterized protein</fullName>
    </submittedName>
</protein>